<evidence type="ECO:0000313" key="6">
    <source>
        <dbReference type="EMBL" id="KUM95240.1"/>
    </source>
</evidence>
<accession>A0A117PW48</accession>
<dbReference type="GO" id="GO:0016798">
    <property type="term" value="F:hydrolase activity, acting on glycosyl bonds"/>
    <property type="evidence" value="ECO:0007669"/>
    <property type="project" value="UniProtKB-KW"/>
</dbReference>
<evidence type="ECO:0000256" key="4">
    <source>
        <dbReference type="SAM" id="MobiDB-lite"/>
    </source>
</evidence>
<dbReference type="InterPro" id="IPR040605">
    <property type="entry name" value="Glyco_hydro2_dom5"/>
</dbReference>
<dbReference type="GO" id="GO:0005975">
    <property type="term" value="P:carbohydrate metabolic process"/>
    <property type="evidence" value="ECO:0007669"/>
    <property type="project" value="UniProtKB-ARBA"/>
</dbReference>
<keyword evidence="3" id="KW-0326">Glycosidase</keyword>
<comment type="caution">
    <text evidence="6">The sequence shown here is derived from an EMBL/GenBank/DDBJ whole genome shotgun (WGS) entry which is preliminary data.</text>
</comment>
<dbReference type="STRING" id="67285.AQI88_17775"/>
<dbReference type="AlphaFoldDB" id="A0A117PW48"/>
<dbReference type="InterPro" id="IPR013783">
    <property type="entry name" value="Ig-like_fold"/>
</dbReference>
<feature type="domain" description="Glycoside hydrolase family 2" evidence="5">
    <location>
        <begin position="2"/>
        <end position="64"/>
    </location>
</feature>
<dbReference type="Pfam" id="PF18565">
    <property type="entry name" value="Glyco_hydro2_C5"/>
    <property type="match status" value="1"/>
</dbReference>
<evidence type="ECO:0000313" key="7">
    <source>
        <dbReference type="Proteomes" id="UP000054241"/>
    </source>
</evidence>
<sequence length="73" mass="7906">MTFEIEGAGELAGVADGNPHNVDRFQQPRRHTWHGEALAILRPAKRPGRVTLTAKASRLRPARLALPVTEAGA</sequence>
<comment type="similarity">
    <text evidence="1">Belongs to the glycosyl hydrolase 2 family.</text>
</comment>
<dbReference type="EMBL" id="LMWL01000031">
    <property type="protein sequence ID" value="KUM95240.1"/>
    <property type="molecule type" value="Genomic_DNA"/>
</dbReference>
<name>A0A117PW48_9ACTN</name>
<gene>
    <name evidence="6" type="ORF">AQI88_17775</name>
</gene>
<dbReference type="Proteomes" id="UP000054241">
    <property type="component" value="Unassembled WGS sequence"/>
</dbReference>
<dbReference type="RefSeq" id="WP_066999724.1">
    <property type="nucleotide sequence ID" value="NZ_BNDU01000002.1"/>
</dbReference>
<keyword evidence="2" id="KW-0378">Hydrolase</keyword>
<evidence type="ECO:0000256" key="2">
    <source>
        <dbReference type="ARBA" id="ARBA00022801"/>
    </source>
</evidence>
<protein>
    <recommendedName>
        <fullName evidence="5">Glycoside hydrolase family 2 domain-containing protein</fullName>
    </recommendedName>
</protein>
<reference evidence="6 7" key="1">
    <citation type="submission" date="2015-10" db="EMBL/GenBank/DDBJ databases">
        <title>Draft genome sequence of Streptomyces cellostaticus DSM 40189, type strain for the species Streptomyces cellostaticus.</title>
        <authorList>
            <person name="Ruckert C."/>
            <person name="Winkler A."/>
            <person name="Kalinowski J."/>
            <person name="Kampfer P."/>
            <person name="Glaeser S."/>
        </authorList>
    </citation>
    <scope>NUCLEOTIDE SEQUENCE [LARGE SCALE GENOMIC DNA]</scope>
    <source>
        <strain evidence="6 7">DSM 40189</strain>
    </source>
</reference>
<proteinExistence type="inferred from homology"/>
<organism evidence="6 7">
    <name type="scientific">Streptomyces cellostaticus</name>
    <dbReference type="NCBI Taxonomy" id="67285"/>
    <lineage>
        <taxon>Bacteria</taxon>
        <taxon>Bacillati</taxon>
        <taxon>Actinomycetota</taxon>
        <taxon>Actinomycetes</taxon>
        <taxon>Kitasatosporales</taxon>
        <taxon>Streptomycetaceae</taxon>
        <taxon>Streptomyces</taxon>
    </lineage>
</organism>
<evidence type="ECO:0000256" key="3">
    <source>
        <dbReference type="ARBA" id="ARBA00023295"/>
    </source>
</evidence>
<dbReference type="Gene3D" id="2.60.40.10">
    <property type="entry name" value="Immunoglobulins"/>
    <property type="match status" value="1"/>
</dbReference>
<feature type="region of interest" description="Disordered" evidence="4">
    <location>
        <begin position="1"/>
        <end position="23"/>
    </location>
</feature>
<evidence type="ECO:0000256" key="1">
    <source>
        <dbReference type="ARBA" id="ARBA00007401"/>
    </source>
</evidence>
<evidence type="ECO:0000259" key="5">
    <source>
        <dbReference type="Pfam" id="PF18565"/>
    </source>
</evidence>
<keyword evidence="7" id="KW-1185">Reference proteome</keyword>